<dbReference type="Gene3D" id="3.30.450.20">
    <property type="entry name" value="PAS domain"/>
    <property type="match status" value="2"/>
</dbReference>
<reference evidence="4" key="2">
    <citation type="submission" date="2023-02" db="EMBL/GenBank/DDBJ databases">
        <authorList>
            <person name="Rayyan A."/>
            <person name="Meyer T."/>
            <person name="Kyndt J.A."/>
        </authorList>
    </citation>
    <scope>NUCLEOTIDE SEQUENCE</scope>
    <source>
        <strain evidence="4">DSM 9987</strain>
    </source>
</reference>
<comment type="caution">
    <text evidence="4">The sequence shown here is derived from an EMBL/GenBank/DDBJ whole genome shotgun (WGS) entry which is preliminary data.</text>
</comment>
<dbReference type="Pfam" id="PF12860">
    <property type="entry name" value="PAS_7"/>
    <property type="match status" value="1"/>
</dbReference>
<proteinExistence type="predicted"/>
<reference evidence="4" key="1">
    <citation type="journal article" date="2023" name="Microbiol Resour">
        <title>Genome Sequences of Rhodoplanes serenus and Two Thermotolerant Strains, Rhodoplanes tepidamans and 'Rhodoplanes cryptolactis,' Further Refine the Genus.</title>
        <authorList>
            <person name="Rayyan A.A."/>
            <person name="Kyndt J.A."/>
        </authorList>
    </citation>
    <scope>NUCLEOTIDE SEQUENCE</scope>
    <source>
        <strain evidence="4">DSM 9987</strain>
    </source>
</reference>
<evidence type="ECO:0000259" key="3">
    <source>
        <dbReference type="PROSITE" id="PS50112"/>
    </source>
</evidence>
<gene>
    <name evidence="4" type="ORF">PQJ73_01205</name>
</gene>
<dbReference type="SMART" id="SM00091">
    <property type="entry name" value="PAS"/>
    <property type="match status" value="2"/>
</dbReference>
<dbReference type="SUPFAM" id="SSF55785">
    <property type="entry name" value="PYP-like sensor domain (PAS domain)"/>
    <property type="match status" value="2"/>
</dbReference>
<dbReference type="Pfam" id="PF08448">
    <property type="entry name" value="PAS_4"/>
    <property type="match status" value="1"/>
</dbReference>
<accession>A0ABT5J3Q7</accession>
<feature type="transmembrane region" description="Helical" evidence="2">
    <location>
        <begin position="55"/>
        <end position="76"/>
    </location>
</feature>
<dbReference type="InterPro" id="IPR000014">
    <property type="entry name" value="PAS"/>
</dbReference>
<dbReference type="PANTHER" id="PTHR44757">
    <property type="entry name" value="DIGUANYLATE CYCLASE DGCP"/>
    <property type="match status" value="1"/>
</dbReference>
<evidence type="ECO:0000313" key="4">
    <source>
        <dbReference type="EMBL" id="MDC7784288.1"/>
    </source>
</evidence>
<dbReference type="EMBL" id="JAQQLI010000001">
    <property type="protein sequence ID" value="MDC7784288.1"/>
    <property type="molecule type" value="Genomic_DNA"/>
</dbReference>
<dbReference type="PANTHER" id="PTHR44757:SF2">
    <property type="entry name" value="BIOFILM ARCHITECTURE MAINTENANCE PROTEIN MBAA"/>
    <property type="match status" value="1"/>
</dbReference>
<feature type="compositionally biased region" description="Polar residues" evidence="1">
    <location>
        <begin position="1"/>
        <end position="11"/>
    </location>
</feature>
<dbReference type="CDD" id="cd00130">
    <property type="entry name" value="PAS"/>
    <property type="match status" value="1"/>
</dbReference>
<protein>
    <submittedName>
        <fullName evidence="4">PAS-domain containing protein</fullName>
    </submittedName>
</protein>
<keyword evidence="2" id="KW-0472">Membrane</keyword>
<keyword evidence="5" id="KW-1185">Reference proteome</keyword>
<keyword evidence="2" id="KW-0812">Transmembrane</keyword>
<dbReference type="InterPro" id="IPR013656">
    <property type="entry name" value="PAS_4"/>
</dbReference>
<dbReference type="InterPro" id="IPR052155">
    <property type="entry name" value="Biofilm_reg_signaling"/>
</dbReference>
<sequence length="374" mass="39459">MTSTYTTNHPEQQADPARTQAVGGAVVPVAAGLAGLITAMSAVAVTALLSHGATTTAWIVVAFGAVALASIAAAVVQARRSLPAPIARPAAGVPETTVPDAVLDAATAAAARERMQDAIRAERQMLATVVNNLQHAVVGIDASMRLVLCNDRYLDLYGLPREAAEPGLPLEALLRRKARAGTAPGDAEAFIRWVAARKTATAEVELADGRVIRITNRPLAVGGWVSTHEDVTEQRRAETALLLRAELLAGVLDGLPDAILVKDARDLRYVLANRAAEALLGLPRSAIVGKTARQIFPDATAALIAADDRDVITTREPTLVTERAIETPAAGPRIVSARCVPVRDRTGELQFLLTAIEDRSGRVRPLTRPLRLAS</sequence>
<feature type="region of interest" description="Disordered" evidence="1">
    <location>
        <begin position="1"/>
        <end position="20"/>
    </location>
</feature>
<name>A0ABT5J3Q7_RHOTP</name>
<keyword evidence="2" id="KW-1133">Transmembrane helix</keyword>
<evidence type="ECO:0000256" key="2">
    <source>
        <dbReference type="SAM" id="Phobius"/>
    </source>
</evidence>
<dbReference type="Proteomes" id="UP001165652">
    <property type="component" value="Unassembled WGS sequence"/>
</dbReference>
<evidence type="ECO:0000256" key="1">
    <source>
        <dbReference type="SAM" id="MobiDB-lite"/>
    </source>
</evidence>
<dbReference type="InterPro" id="IPR035965">
    <property type="entry name" value="PAS-like_dom_sf"/>
</dbReference>
<organism evidence="4 5">
    <name type="scientific">Rhodoplanes tepidamans</name>
    <name type="common">Rhodoplanes cryptolactis</name>
    <dbReference type="NCBI Taxonomy" id="200616"/>
    <lineage>
        <taxon>Bacteria</taxon>
        <taxon>Pseudomonadati</taxon>
        <taxon>Pseudomonadota</taxon>
        <taxon>Alphaproteobacteria</taxon>
        <taxon>Hyphomicrobiales</taxon>
        <taxon>Nitrobacteraceae</taxon>
        <taxon>Rhodoplanes</taxon>
    </lineage>
</organism>
<dbReference type="RefSeq" id="WP_272775132.1">
    <property type="nucleotide sequence ID" value="NZ_JAQQLI010000001.1"/>
</dbReference>
<evidence type="ECO:0000313" key="5">
    <source>
        <dbReference type="Proteomes" id="UP001165652"/>
    </source>
</evidence>
<feature type="domain" description="PAS" evidence="3">
    <location>
        <begin position="244"/>
        <end position="328"/>
    </location>
</feature>
<dbReference type="PROSITE" id="PS50112">
    <property type="entry name" value="PAS"/>
    <property type="match status" value="1"/>
</dbReference>
<feature type="transmembrane region" description="Helical" evidence="2">
    <location>
        <begin position="21"/>
        <end position="49"/>
    </location>
</feature>